<gene>
    <name evidence="1" type="ORF">GIL414_LOCUS40406</name>
    <name evidence="2" type="ORF">SMN809_LOCUS49998</name>
</gene>
<reference evidence="2" key="1">
    <citation type="submission" date="2021-02" db="EMBL/GenBank/DDBJ databases">
        <authorList>
            <person name="Nowell W R."/>
        </authorList>
    </citation>
    <scope>NUCLEOTIDE SEQUENCE</scope>
</reference>
<protein>
    <submittedName>
        <fullName evidence="2">Uncharacterized protein</fullName>
    </submittedName>
</protein>
<dbReference type="EMBL" id="CAJOBJ010112000">
    <property type="protein sequence ID" value="CAF4635653.1"/>
    <property type="molecule type" value="Genomic_DNA"/>
</dbReference>
<sequence length="34" mass="3998">MGCPLGPLLADIYINYLESKLERRLEENGVLYWK</sequence>
<comment type="caution">
    <text evidence="2">The sequence shown here is derived from an EMBL/GenBank/DDBJ whole genome shotgun (WGS) entry which is preliminary data.</text>
</comment>
<dbReference type="Proteomes" id="UP000681720">
    <property type="component" value="Unassembled WGS sequence"/>
</dbReference>
<evidence type="ECO:0000313" key="1">
    <source>
        <dbReference type="EMBL" id="CAF4635653.1"/>
    </source>
</evidence>
<feature type="non-terminal residue" evidence="2">
    <location>
        <position position="34"/>
    </location>
</feature>
<accession>A0A8S3BVX1</accession>
<evidence type="ECO:0000313" key="2">
    <source>
        <dbReference type="EMBL" id="CAF4863950.1"/>
    </source>
</evidence>
<name>A0A8S3BVX1_9BILA</name>
<dbReference type="AlphaFoldDB" id="A0A8S3BVX1"/>
<dbReference type="EMBL" id="CAJOBI010164461">
    <property type="protein sequence ID" value="CAF4863950.1"/>
    <property type="molecule type" value="Genomic_DNA"/>
</dbReference>
<proteinExistence type="predicted"/>
<organism evidence="2 3">
    <name type="scientific">Rotaria magnacalcarata</name>
    <dbReference type="NCBI Taxonomy" id="392030"/>
    <lineage>
        <taxon>Eukaryota</taxon>
        <taxon>Metazoa</taxon>
        <taxon>Spiralia</taxon>
        <taxon>Gnathifera</taxon>
        <taxon>Rotifera</taxon>
        <taxon>Eurotatoria</taxon>
        <taxon>Bdelloidea</taxon>
        <taxon>Philodinida</taxon>
        <taxon>Philodinidae</taxon>
        <taxon>Rotaria</taxon>
    </lineage>
</organism>
<dbReference type="Proteomes" id="UP000676336">
    <property type="component" value="Unassembled WGS sequence"/>
</dbReference>
<evidence type="ECO:0000313" key="3">
    <source>
        <dbReference type="Proteomes" id="UP000676336"/>
    </source>
</evidence>